<dbReference type="InterPro" id="IPR030388">
    <property type="entry name" value="G_ERA_dom"/>
</dbReference>
<dbReference type="SUPFAM" id="SSF54814">
    <property type="entry name" value="Prokaryotic type KH domain (KH-domain type II)"/>
    <property type="match status" value="1"/>
</dbReference>
<comment type="function">
    <text evidence="6">An essential GTPase that binds both GDP and GTP, with rapid nucleotide exchange. Plays a role in 16S rRNA processing and 30S ribosomal subunit biogenesis and possibly also in cell cycle regulation and energy metabolism.</text>
</comment>
<feature type="domain" description="KH type-2" evidence="9">
    <location>
        <begin position="202"/>
        <end position="278"/>
    </location>
</feature>
<dbReference type="Pfam" id="PF01926">
    <property type="entry name" value="MMR_HSR1"/>
    <property type="match status" value="1"/>
</dbReference>
<dbReference type="SUPFAM" id="SSF52540">
    <property type="entry name" value="P-loop containing nucleoside triphosphate hydrolases"/>
    <property type="match status" value="1"/>
</dbReference>
<protein>
    <recommendedName>
        <fullName evidence="2 6">GTPase Era</fullName>
    </recommendedName>
</protein>
<evidence type="ECO:0000313" key="12">
    <source>
        <dbReference type="Proteomes" id="UP000648239"/>
    </source>
</evidence>
<dbReference type="InterPro" id="IPR005662">
    <property type="entry name" value="GTPase_Era-like"/>
</dbReference>
<accession>A0A8J6XXR1</accession>
<dbReference type="NCBIfam" id="NF000908">
    <property type="entry name" value="PRK00089.1"/>
    <property type="match status" value="1"/>
</dbReference>
<evidence type="ECO:0000256" key="4">
    <source>
        <dbReference type="ARBA" id="ARBA00022884"/>
    </source>
</evidence>
<comment type="caution">
    <text evidence="11">The sequence shown here is derived from an EMBL/GenBank/DDBJ whole genome shotgun (WGS) entry which is preliminary data.</text>
</comment>
<dbReference type="InterPro" id="IPR005225">
    <property type="entry name" value="Small_GTP-bd"/>
</dbReference>
<dbReference type="PANTHER" id="PTHR42698">
    <property type="entry name" value="GTPASE ERA"/>
    <property type="match status" value="1"/>
</dbReference>
<gene>
    <name evidence="6 11" type="primary">era</name>
    <name evidence="11" type="ORF">IFK94_00915</name>
</gene>
<dbReference type="PROSITE" id="PS51713">
    <property type="entry name" value="G_ERA"/>
    <property type="match status" value="1"/>
</dbReference>
<keyword evidence="6" id="KW-0699">rRNA-binding</keyword>
<evidence type="ECO:0000256" key="2">
    <source>
        <dbReference type="ARBA" id="ARBA00020484"/>
    </source>
</evidence>
<dbReference type="GO" id="GO:0005886">
    <property type="term" value="C:plasma membrane"/>
    <property type="evidence" value="ECO:0007669"/>
    <property type="project" value="UniProtKB-SubCell"/>
</dbReference>
<dbReference type="InterPro" id="IPR015946">
    <property type="entry name" value="KH_dom-like_a/b"/>
</dbReference>
<feature type="domain" description="Era-type G" evidence="10">
    <location>
        <begin position="2"/>
        <end position="171"/>
    </location>
</feature>
<keyword evidence="6" id="KW-0690">Ribosome biogenesis</keyword>
<dbReference type="GO" id="GO:0000028">
    <property type="term" value="P:ribosomal small subunit assembly"/>
    <property type="evidence" value="ECO:0007669"/>
    <property type="project" value="TreeGrafter"/>
</dbReference>
<dbReference type="InterPro" id="IPR006073">
    <property type="entry name" value="GTP-bd"/>
</dbReference>
<dbReference type="AlphaFoldDB" id="A0A8J6XXR1"/>
<feature type="region of interest" description="G2" evidence="7">
    <location>
        <begin position="36"/>
        <end position="40"/>
    </location>
</feature>
<evidence type="ECO:0000256" key="8">
    <source>
        <dbReference type="RuleBase" id="RU003761"/>
    </source>
</evidence>
<organism evidence="11 12">
    <name type="scientific">Candidatus Polarisedimenticola svalbardensis</name>
    <dbReference type="NCBI Taxonomy" id="2886004"/>
    <lineage>
        <taxon>Bacteria</taxon>
        <taxon>Pseudomonadati</taxon>
        <taxon>Acidobacteriota</taxon>
        <taxon>Candidatus Polarisedimenticolia</taxon>
        <taxon>Candidatus Polarisedimenticolales</taxon>
        <taxon>Candidatus Polarisedimenticolaceae</taxon>
        <taxon>Candidatus Polarisedimenticola</taxon>
    </lineage>
</organism>
<proteinExistence type="inferred from homology"/>
<feature type="region of interest" description="G1" evidence="7">
    <location>
        <begin position="10"/>
        <end position="17"/>
    </location>
</feature>
<dbReference type="PRINTS" id="PR00326">
    <property type="entry name" value="GTP1OBG"/>
</dbReference>
<dbReference type="GO" id="GO:0043024">
    <property type="term" value="F:ribosomal small subunit binding"/>
    <property type="evidence" value="ECO:0007669"/>
    <property type="project" value="TreeGrafter"/>
</dbReference>
<sequence>MKSGAVGIIGWTNVGKSTLLNRLIGEKVAAVSNVPQTTRNRITGVLNVAGEGQIVFMDTPGLHKPKFRMNRAMVEIARGTLGGVDAVILMVDGDRGLGPGDRQAAALLEHVDVPKLVAVNKVDRIKPKTRLFPLLQTVVNDLGFPAAIPISALRGDGCDLLVEEILKVLPEGEPLFPEDYLTDQPERTLAAEYVREKILRRTRQEIPHAVAVLIGSWEERDGFVYVDATILVERESQKAIVIGKGGELLKQVGTESRLELEALLGVRMHLTLWVKVRKDWRNDRSTLHEIGLS</sequence>
<evidence type="ECO:0000256" key="1">
    <source>
        <dbReference type="ARBA" id="ARBA00007921"/>
    </source>
</evidence>
<dbReference type="GO" id="GO:0005525">
    <property type="term" value="F:GTP binding"/>
    <property type="evidence" value="ECO:0007669"/>
    <property type="project" value="UniProtKB-UniRule"/>
</dbReference>
<dbReference type="InterPro" id="IPR004044">
    <property type="entry name" value="KH_dom_type_2"/>
</dbReference>
<evidence type="ECO:0000259" key="9">
    <source>
        <dbReference type="PROSITE" id="PS50823"/>
    </source>
</evidence>
<dbReference type="NCBIfam" id="TIGR00436">
    <property type="entry name" value="era"/>
    <property type="match status" value="1"/>
</dbReference>
<reference evidence="11 12" key="1">
    <citation type="submission" date="2020-08" db="EMBL/GenBank/DDBJ databases">
        <title>Acidobacteriota in marine sediments use diverse sulfur dissimilation pathways.</title>
        <authorList>
            <person name="Wasmund K."/>
        </authorList>
    </citation>
    <scope>NUCLEOTIDE SEQUENCE [LARGE SCALE GENOMIC DNA]</scope>
    <source>
        <strain evidence="11">MAG AM4</strain>
    </source>
</reference>
<comment type="subcellular location">
    <subcellularLocation>
        <location evidence="6">Cytoplasm</location>
    </subcellularLocation>
    <subcellularLocation>
        <location evidence="6">Cell membrane</location>
        <topology evidence="6">Peripheral membrane protein</topology>
    </subcellularLocation>
</comment>
<dbReference type="PROSITE" id="PS50823">
    <property type="entry name" value="KH_TYPE_2"/>
    <property type="match status" value="1"/>
</dbReference>
<dbReference type="HAMAP" id="MF_00367">
    <property type="entry name" value="GTPase_Era"/>
    <property type="match status" value="1"/>
</dbReference>
<keyword evidence="6" id="KW-0963">Cytoplasm</keyword>
<keyword evidence="6" id="KW-0472">Membrane</keyword>
<dbReference type="PANTHER" id="PTHR42698:SF1">
    <property type="entry name" value="GTPASE ERA, MITOCHONDRIAL"/>
    <property type="match status" value="1"/>
</dbReference>
<dbReference type="Gene3D" id="3.30.300.20">
    <property type="match status" value="1"/>
</dbReference>
<feature type="binding site" evidence="6">
    <location>
        <begin position="58"/>
        <end position="62"/>
    </location>
    <ligand>
        <name>GTP</name>
        <dbReference type="ChEBI" id="CHEBI:37565"/>
    </ligand>
</feature>
<dbReference type="Proteomes" id="UP000648239">
    <property type="component" value="Unassembled WGS sequence"/>
</dbReference>
<dbReference type="EMBL" id="JACXWD010000002">
    <property type="protein sequence ID" value="MBD3866662.1"/>
    <property type="molecule type" value="Genomic_DNA"/>
</dbReference>
<feature type="region of interest" description="G3" evidence="7">
    <location>
        <begin position="58"/>
        <end position="61"/>
    </location>
</feature>
<keyword evidence="4 6" id="KW-0694">RNA-binding</keyword>
<keyword evidence="3 6" id="KW-0547">Nucleotide-binding</keyword>
<dbReference type="Pfam" id="PF07650">
    <property type="entry name" value="KH_2"/>
    <property type="match status" value="1"/>
</dbReference>
<keyword evidence="5 6" id="KW-0342">GTP-binding</keyword>
<dbReference type="GO" id="GO:0070181">
    <property type="term" value="F:small ribosomal subunit rRNA binding"/>
    <property type="evidence" value="ECO:0007669"/>
    <property type="project" value="UniProtKB-UniRule"/>
</dbReference>
<evidence type="ECO:0000256" key="3">
    <source>
        <dbReference type="ARBA" id="ARBA00022741"/>
    </source>
</evidence>
<evidence type="ECO:0000313" key="11">
    <source>
        <dbReference type="EMBL" id="MBD3866662.1"/>
    </source>
</evidence>
<comment type="subunit">
    <text evidence="6">Monomer.</text>
</comment>
<feature type="region of interest" description="G5" evidence="7">
    <location>
        <begin position="150"/>
        <end position="152"/>
    </location>
</feature>
<dbReference type="NCBIfam" id="TIGR00231">
    <property type="entry name" value="small_GTP"/>
    <property type="match status" value="1"/>
</dbReference>
<evidence type="ECO:0000256" key="5">
    <source>
        <dbReference type="ARBA" id="ARBA00023134"/>
    </source>
</evidence>
<comment type="similarity">
    <text evidence="1 6 7 8">Belongs to the TRAFAC class TrmE-Era-EngA-EngB-Septin-like GTPase superfamily. Era GTPase family.</text>
</comment>
<dbReference type="InterPro" id="IPR027417">
    <property type="entry name" value="P-loop_NTPase"/>
</dbReference>
<evidence type="ECO:0000256" key="7">
    <source>
        <dbReference type="PROSITE-ProRule" id="PRU01050"/>
    </source>
</evidence>
<feature type="region of interest" description="G4" evidence="7">
    <location>
        <begin position="120"/>
        <end position="123"/>
    </location>
</feature>
<dbReference type="Gene3D" id="3.40.50.300">
    <property type="entry name" value="P-loop containing nucleotide triphosphate hydrolases"/>
    <property type="match status" value="1"/>
</dbReference>
<feature type="binding site" evidence="6">
    <location>
        <begin position="120"/>
        <end position="123"/>
    </location>
    <ligand>
        <name>GTP</name>
        <dbReference type="ChEBI" id="CHEBI:37565"/>
    </ligand>
</feature>
<dbReference type="GO" id="GO:0003924">
    <property type="term" value="F:GTPase activity"/>
    <property type="evidence" value="ECO:0007669"/>
    <property type="project" value="UniProtKB-UniRule"/>
</dbReference>
<keyword evidence="6" id="KW-1003">Cell membrane</keyword>
<dbReference type="InterPro" id="IPR009019">
    <property type="entry name" value="KH_sf_prok-type"/>
</dbReference>
<feature type="binding site" evidence="6">
    <location>
        <begin position="10"/>
        <end position="17"/>
    </location>
    <ligand>
        <name>GTP</name>
        <dbReference type="ChEBI" id="CHEBI:37565"/>
    </ligand>
</feature>
<evidence type="ECO:0000259" key="10">
    <source>
        <dbReference type="PROSITE" id="PS51713"/>
    </source>
</evidence>
<name>A0A8J6XXR1_9BACT</name>
<dbReference type="GO" id="GO:0005829">
    <property type="term" value="C:cytosol"/>
    <property type="evidence" value="ECO:0007669"/>
    <property type="project" value="TreeGrafter"/>
</dbReference>
<dbReference type="CDD" id="cd22534">
    <property type="entry name" value="KH-II_Era"/>
    <property type="match status" value="1"/>
</dbReference>
<dbReference type="CDD" id="cd04163">
    <property type="entry name" value="Era"/>
    <property type="match status" value="1"/>
</dbReference>
<evidence type="ECO:0000256" key="6">
    <source>
        <dbReference type="HAMAP-Rule" id="MF_00367"/>
    </source>
</evidence>